<evidence type="ECO:0000256" key="5">
    <source>
        <dbReference type="ARBA" id="ARBA00023180"/>
    </source>
</evidence>
<evidence type="ECO:0000259" key="7">
    <source>
        <dbReference type="PROSITE" id="PS50940"/>
    </source>
</evidence>
<keyword evidence="2 6" id="KW-0732">Signal</keyword>
<dbReference type="SMART" id="SM00494">
    <property type="entry name" value="ChtBD2"/>
    <property type="match status" value="1"/>
</dbReference>
<dbReference type="PROSITE" id="PS50940">
    <property type="entry name" value="CHIT_BIND_II"/>
    <property type="match status" value="1"/>
</dbReference>
<evidence type="ECO:0000256" key="4">
    <source>
        <dbReference type="ARBA" id="ARBA00023157"/>
    </source>
</evidence>
<proteinExistence type="predicted"/>
<dbReference type="AlphaFoldDB" id="A0A821QIS6"/>
<keyword evidence="9" id="KW-1185">Reference proteome</keyword>
<dbReference type="Gene3D" id="2.170.140.10">
    <property type="entry name" value="Chitin binding domain"/>
    <property type="match status" value="1"/>
</dbReference>
<organism evidence="8 9">
    <name type="scientific">Pieris macdunnoughi</name>
    <dbReference type="NCBI Taxonomy" id="345717"/>
    <lineage>
        <taxon>Eukaryota</taxon>
        <taxon>Metazoa</taxon>
        <taxon>Ecdysozoa</taxon>
        <taxon>Arthropoda</taxon>
        <taxon>Hexapoda</taxon>
        <taxon>Insecta</taxon>
        <taxon>Pterygota</taxon>
        <taxon>Neoptera</taxon>
        <taxon>Endopterygota</taxon>
        <taxon>Lepidoptera</taxon>
        <taxon>Glossata</taxon>
        <taxon>Ditrysia</taxon>
        <taxon>Papilionoidea</taxon>
        <taxon>Pieridae</taxon>
        <taxon>Pierinae</taxon>
        <taxon>Pieris</taxon>
    </lineage>
</organism>
<evidence type="ECO:0000313" key="8">
    <source>
        <dbReference type="EMBL" id="CAF4825840.1"/>
    </source>
</evidence>
<feature type="chain" id="PRO_5032460113" description="Chitin-binding type-2 domain-containing protein" evidence="6">
    <location>
        <begin position="20"/>
        <end position="88"/>
    </location>
</feature>
<dbReference type="InterPro" id="IPR051940">
    <property type="entry name" value="Chitin_bind-dev_reg"/>
</dbReference>
<dbReference type="GO" id="GO:0008061">
    <property type="term" value="F:chitin binding"/>
    <property type="evidence" value="ECO:0007669"/>
    <property type="project" value="UniProtKB-KW"/>
</dbReference>
<keyword evidence="5" id="KW-0325">Glycoprotein</keyword>
<dbReference type="Proteomes" id="UP000663880">
    <property type="component" value="Unassembled WGS sequence"/>
</dbReference>
<dbReference type="InterPro" id="IPR036508">
    <property type="entry name" value="Chitin-bd_dom_sf"/>
</dbReference>
<reference evidence="8" key="1">
    <citation type="submission" date="2021-02" db="EMBL/GenBank/DDBJ databases">
        <authorList>
            <person name="Steward A R."/>
        </authorList>
    </citation>
    <scope>NUCLEOTIDE SEQUENCE</scope>
</reference>
<dbReference type="PANTHER" id="PTHR23301">
    <property type="entry name" value="CHITIN BINDING PERITROPHIN-A"/>
    <property type="match status" value="1"/>
</dbReference>
<dbReference type="InterPro" id="IPR002557">
    <property type="entry name" value="Chitin-bd_dom"/>
</dbReference>
<gene>
    <name evidence="8" type="ORF">PMACD_LOCUS4896</name>
</gene>
<protein>
    <recommendedName>
        <fullName evidence="7">Chitin-binding type-2 domain-containing protein</fullName>
    </recommendedName>
</protein>
<dbReference type="Pfam" id="PF01607">
    <property type="entry name" value="CBM_14"/>
    <property type="match status" value="1"/>
</dbReference>
<keyword evidence="1" id="KW-0147">Chitin-binding</keyword>
<accession>A0A821QIS6</accession>
<sequence>MKAVFGYVLIAMAVVVAYCCDCPKDGTEKYYKHEDCDKFYQCANGEKVVMICPGHLYFNETVNLCDWPENVNCTGRNMPVRNVLVEVK</sequence>
<feature type="domain" description="Chitin-binding type-2" evidence="7">
    <location>
        <begin position="22"/>
        <end position="75"/>
    </location>
</feature>
<dbReference type="GO" id="GO:0005576">
    <property type="term" value="C:extracellular region"/>
    <property type="evidence" value="ECO:0007669"/>
    <property type="project" value="InterPro"/>
</dbReference>
<dbReference type="EMBL" id="CAJOBZ010000009">
    <property type="protein sequence ID" value="CAF4825840.1"/>
    <property type="molecule type" value="Genomic_DNA"/>
</dbReference>
<feature type="signal peptide" evidence="6">
    <location>
        <begin position="1"/>
        <end position="19"/>
    </location>
</feature>
<comment type="caution">
    <text evidence="8">The sequence shown here is derived from an EMBL/GenBank/DDBJ whole genome shotgun (WGS) entry which is preliminary data.</text>
</comment>
<name>A0A821QIS6_9NEOP</name>
<keyword evidence="4" id="KW-1015">Disulfide bond</keyword>
<evidence type="ECO:0000256" key="3">
    <source>
        <dbReference type="ARBA" id="ARBA00022737"/>
    </source>
</evidence>
<evidence type="ECO:0000256" key="6">
    <source>
        <dbReference type="SAM" id="SignalP"/>
    </source>
</evidence>
<keyword evidence="3" id="KW-0677">Repeat</keyword>
<dbReference type="SUPFAM" id="SSF57625">
    <property type="entry name" value="Invertebrate chitin-binding proteins"/>
    <property type="match status" value="1"/>
</dbReference>
<evidence type="ECO:0000256" key="1">
    <source>
        <dbReference type="ARBA" id="ARBA00022669"/>
    </source>
</evidence>
<dbReference type="PANTHER" id="PTHR23301:SF0">
    <property type="entry name" value="CHITIN-BINDING TYPE-2 DOMAIN-CONTAINING PROTEIN-RELATED"/>
    <property type="match status" value="1"/>
</dbReference>
<evidence type="ECO:0000313" key="9">
    <source>
        <dbReference type="Proteomes" id="UP000663880"/>
    </source>
</evidence>
<dbReference type="OrthoDB" id="6020543at2759"/>
<evidence type="ECO:0000256" key="2">
    <source>
        <dbReference type="ARBA" id="ARBA00022729"/>
    </source>
</evidence>